<dbReference type="Proteomes" id="UP000521922">
    <property type="component" value="Unassembled WGS sequence"/>
</dbReference>
<accession>A0A7Y9ATH3</accession>
<sequence length="230" mass="23539">MTLQTRSLPRREWTRSAWTRTARRSAAGVVTAAAALGLAGCSVFSPATVLKPYDPSDGVSASLGEVQIRNVLLVSSGVDEPGVLSAVLVNSGAQPQDVSVSVDVDAGAPTSQSFSLEGNTSLRLGDPSAVDADTSAADTSDSREPVGWLQVPQLPVTPGQTVPVTFSVGDQRAEVDAQVMLPCFEYATVTPTAPAPEATATAPAAATPTESVTCGPQVGETSRLGDSEQD</sequence>
<reference evidence="2 3" key="1">
    <citation type="submission" date="2020-07" db="EMBL/GenBank/DDBJ databases">
        <title>Sequencing the genomes of 1000 actinobacteria strains.</title>
        <authorList>
            <person name="Klenk H.-P."/>
        </authorList>
    </citation>
    <scope>NUCLEOTIDE SEQUENCE [LARGE SCALE GENOMIC DNA]</scope>
    <source>
        <strain evidence="2 3">DSM 7487</strain>
    </source>
</reference>
<dbReference type="RefSeq" id="WP_179750121.1">
    <property type="nucleotide sequence ID" value="NZ_BAAAGN010000005.1"/>
</dbReference>
<name>A0A7Y9ATH3_9ACTN</name>
<protein>
    <recommendedName>
        <fullName evidence="4">Copper chaperone PCu(A)C</fullName>
    </recommendedName>
</protein>
<feature type="region of interest" description="Disordered" evidence="1">
    <location>
        <begin position="195"/>
        <end position="230"/>
    </location>
</feature>
<dbReference type="EMBL" id="JACCBB010000001">
    <property type="protein sequence ID" value="NYD21678.1"/>
    <property type="molecule type" value="Genomic_DNA"/>
</dbReference>
<evidence type="ECO:0000256" key="1">
    <source>
        <dbReference type="SAM" id="MobiDB-lite"/>
    </source>
</evidence>
<evidence type="ECO:0000313" key="2">
    <source>
        <dbReference type="EMBL" id="NYD21678.1"/>
    </source>
</evidence>
<proteinExistence type="predicted"/>
<feature type="compositionally biased region" description="Polar residues" evidence="1">
    <location>
        <begin position="109"/>
        <end position="122"/>
    </location>
</feature>
<keyword evidence="3" id="KW-1185">Reference proteome</keyword>
<comment type="caution">
    <text evidence="2">The sequence shown here is derived from an EMBL/GenBank/DDBJ whole genome shotgun (WGS) entry which is preliminary data.</text>
</comment>
<feature type="compositionally biased region" description="Low complexity" evidence="1">
    <location>
        <begin position="195"/>
        <end position="209"/>
    </location>
</feature>
<feature type="region of interest" description="Disordered" evidence="1">
    <location>
        <begin position="109"/>
        <end position="144"/>
    </location>
</feature>
<dbReference type="AlphaFoldDB" id="A0A7Y9ATH3"/>
<evidence type="ECO:0000313" key="3">
    <source>
        <dbReference type="Proteomes" id="UP000521922"/>
    </source>
</evidence>
<gene>
    <name evidence="2" type="ORF">BJ968_001218</name>
</gene>
<evidence type="ECO:0008006" key="4">
    <source>
        <dbReference type="Google" id="ProtNLM"/>
    </source>
</evidence>
<organism evidence="2 3">
    <name type="scientific">Kineococcus aurantiacus</name>
    <dbReference type="NCBI Taxonomy" id="37633"/>
    <lineage>
        <taxon>Bacteria</taxon>
        <taxon>Bacillati</taxon>
        <taxon>Actinomycetota</taxon>
        <taxon>Actinomycetes</taxon>
        <taxon>Kineosporiales</taxon>
        <taxon>Kineosporiaceae</taxon>
        <taxon>Kineococcus</taxon>
    </lineage>
</organism>
<feature type="compositionally biased region" description="Low complexity" evidence="1">
    <location>
        <begin position="128"/>
        <end position="139"/>
    </location>
</feature>